<evidence type="ECO:0000313" key="6">
    <source>
        <dbReference type="EMBL" id="BAU28480.1"/>
    </source>
</evidence>
<protein>
    <submittedName>
        <fullName evidence="6">Putative transporter</fullName>
    </submittedName>
</protein>
<comment type="subcellular location">
    <subcellularLocation>
        <location evidence="1">Cell membrane</location>
        <topology evidence="1">Multi-pass membrane protein</topology>
    </subcellularLocation>
</comment>
<dbReference type="PROSITE" id="PS50850">
    <property type="entry name" value="MFS"/>
    <property type="match status" value="1"/>
</dbReference>
<evidence type="ECO:0000256" key="4">
    <source>
        <dbReference type="ARBA" id="ARBA00022989"/>
    </source>
</evidence>
<keyword evidence="2" id="KW-0813">Transport</keyword>
<dbReference type="GO" id="GO:0022857">
    <property type="term" value="F:transmembrane transporter activity"/>
    <property type="evidence" value="ECO:0007669"/>
    <property type="project" value="InterPro"/>
</dbReference>
<dbReference type="Pfam" id="PF07690">
    <property type="entry name" value="MFS_1"/>
    <property type="match status" value="2"/>
</dbReference>
<dbReference type="InterPro" id="IPR052714">
    <property type="entry name" value="MFS_Exporter"/>
</dbReference>
<evidence type="ECO:0000313" key="7">
    <source>
        <dbReference type="Proteomes" id="UP000217696"/>
    </source>
</evidence>
<dbReference type="InterPro" id="IPR011701">
    <property type="entry name" value="MFS"/>
</dbReference>
<dbReference type="Proteomes" id="UP000217696">
    <property type="component" value="Chromosome"/>
</dbReference>
<dbReference type="KEGG" id="asoc:CB4_02654"/>
<reference evidence="6 7" key="1">
    <citation type="submission" date="2015-12" db="EMBL/GenBank/DDBJ databases">
        <title>Genome sequence of Aneurinibacillus soli.</title>
        <authorList>
            <person name="Lee J.S."/>
            <person name="Lee K.C."/>
            <person name="Kim K.K."/>
            <person name="Lee B.W."/>
        </authorList>
    </citation>
    <scope>NUCLEOTIDE SEQUENCE [LARGE SCALE GENOMIC DNA]</scope>
    <source>
        <strain evidence="6 7">CB4</strain>
    </source>
</reference>
<sequence>MNSSLKENPFSNRAIWLYAVAFIFYAVNHMLLIALPFFSQSLGAGRSEIGIIMGAYMFVSMFLRPLAGSIVDRFGPKNIFMIALILNAVVLVTYTVGNLWTFAIMRALQGAILAFFSMTVHLLIIDLLSDKVRGQGLSLLSLASMLPYTFVPALVLYMKNQVSMTEMFLIFAGLGFCNIFMGTHLFRKLNNRFHKKEETSTAHSSDGGKRKAVRTLIVPSLIMLLASIVFSVAPTFLPLYLESRGMHSAPLYFLTETAVLIIIRFFGRKHIPSSGVFPKWLLVILIGCFTVSPALIAGSLSMPVLLGAAICNGLALSLLYPTLMTYISFVVPEHVRGYAIGWFIAAADLGTSMGAFVMGWIADEFSYQVMLEAAASIGVVTLILVLLYRRQKVVVQ</sequence>
<evidence type="ECO:0000256" key="5">
    <source>
        <dbReference type="ARBA" id="ARBA00023136"/>
    </source>
</evidence>
<keyword evidence="4" id="KW-1133">Transmembrane helix</keyword>
<keyword evidence="7" id="KW-1185">Reference proteome</keyword>
<organism evidence="6 7">
    <name type="scientific">Aneurinibacillus soli</name>
    <dbReference type="NCBI Taxonomy" id="1500254"/>
    <lineage>
        <taxon>Bacteria</taxon>
        <taxon>Bacillati</taxon>
        <taxon>Bacillota</taxon>
        <taxon>Bacilli</taxon>
        <taxon>Bacillales</taxon>
        <taxon>Paenibacillaceae</taxon>
        <taxon>Aneurinibacillus group</taxon>
        <taxon>Aneurinibacillus</taxon>
    </lineage>
</organism>
<accession>A0A0U5B2E9</accession>
<proteinExistence type="predicted"/>
<dbReference type="EMBL" id="AP017312">
    <property type="protein sequence ID" value="BAU28480.1"/>
    <property type="molecule type" value="Genomic_DNA"/>
</dbReference>
<gene>
    <name evidence="6" type="ORF">CB4_02654</name>
</gene>
<dbReference type="SUPFAM" id="SSF103473">
    <property type="entry name" value="MFS general substrate transporter"/>
    <property type="match status" value="1"/>
</dbReference>
<dbReference type="NCBIfam" id="NF047574">
    <property type="entry name" value="opine_export_Sa"/>
    <property type="match status" value="1"/>
</dbReference>
<dbReference type="InterPro" id="IPR036259">
    <property type="entry name" value="MFS_trans_sf"/>
</dbReference>
<evidence type="ECO:0000256" key="3">
    <source>
        <dbReference type="ARBA" id="ARBA00022692"/>
    </source>
</evidence>
<keyword evidence="5" id="KW-0472">Membrane</keyword>
<dbReference type="AlphaFoldDB" id="A0A0U5B2E9"/>
<dbReference type="PANTHER" id="PTHR23531">
    <property type="entry name" value="QUINOLENE RESISTANCE PROTEIN NORA"/>
    <property type="match status" value="1"/>
</dbReference>
<name>A0A0U5B2E9_9BACL</name>
<dbReference type="GO" id="GO:0005886">
    <property type="term" value="C:plasma membrane"/>
    <property type="evidence" value="ECO:0007669"/>
    <property type="project" value="UniProtKB-SubCell"/>
</dbReference>
<evidence type="ECO:0000256" key="1">
    <source>
        <dbReference type="ARBA" id="ARBA00004651"/>
    </source>
</evidence>
<evidence type="ECO:0000256" key="2">
    <source>
        <dbReference type="ARBA" id="ARBA00022448"/>
    </source>
</evidence>
<keyword evidence="3" id="KW-0812">Transmembrane</keyword>
<dbReference type="RefSeq" id="WP_096466232.1">
    <property type="nucleotide sequence ID" value="NZ_QJSZ01000007.1"/>
</dbReference>
<dbReference type="PANTHER" id="PTHR23531:SF2">
    <property type="entry name" value="PERMEASE"/>
    <property type="match status" value="1"/>
</dbReference>
<dbReference type="InterPro" id="IPR020846">
    <property type="entry name" value="MFS_dom"/>
</dbReference>
<dbReference type="Gene3D" id="1.20.1250.20">
    <property type="entry name" value="MFS general substrate transporter like domains"/>
    <property type="match status" value="1"/>
</dbReference>